<feature type="region of interest" description="Disordered" evidence="2">
    <location>
        <begin position="31"/>
        <end position="84"/>
    </location>
</feature>
<feature type="compositionally biased region" description="Polar residues" evidence="2">
    <location>
        <begin position="328"/>
        <end position="344"/>
    </location>
</feature>
<name>F0VQ18_NEOCL</name>
<evidence type="ECO:0000256" key="1">
    <source>
        <dbReference type="SAM" id="Coils"/>
    </source>
</evidence>
<dbReference type="Proteomes" id="UP000007494">
    <property type="component" value="Chromosome XII"/>
</dbReference>
<feature type="region of interest" description="Disordered" evidence="2">
    <location>
        <begin position="155"/>
        <end position="176"/>
    </location>
</feature>
<dbReference type="RefSeq" id="XP_003885841.1">
    <property type="nucleotide sequence ID" value="XM_003885792.1"/>
</dbReference>
<dbReference type="GeneID" id="13441246"/>
<proteinExistence type="predicted"/>
<feature type="region of interest" description="Disordered" evidence="2">
    <location>
        <begin position="327"/>
        <end position="352"/>
    </location>
</feature>
<feature type="region of interest" description="Disordered" evidence="2">
    <location>
        <begin position="629"/>
        <end position="680"/>
    </location>
</feature>
<reference evidence="4" key="4">
    <citation type="journal article" date="2015" name="PLoS ONE">
        <title>Comprehensive Evaluation of Toxoplasma gondii VEG and Neospora caninum LIV Genomes with Tachyzoite Stage Transcriptome and Proteome Defines Novel Transcript Features.</title>
        <authorList>
            <person name="Ramaprasad A."/>
            <person name="Mourier T."/>
            <person name="Naeem R."/>
            <person name="Malas T.B."/>
            <person name="Moussa E."/>
            <person name="Panigrahi A."/>
            <person name="Vermont S.J."/>
            <person name="Otto T.D."/>
            <person name="Wastling J."/>
            <person name="Pain A."/>
        </authorList>
    </citation>
    <scope>NUCLEOTIDE SEQUENCE</scope>
    <source>
        <strain evidence="4">Liverpool</strain>
    </source>
</reference>
<feature type="region of interest" description="Disordered" evidence="2">
    <location>
        <begin position="751"/>
        <end position="785"/>
    </location>
</feature>
<evidence type="ECO:0000313" key="3">
    <source>
        <dbReference type="EMBL" id="CBZ55815.1"/>
    </source>
</evidence>
<dbReference type="AlphaFoldDB" id="F0VQ18"/>
<dbReference type="Gene3D" id="1.25.40.10">
    <property type="entry name" value="Tetratricopeptide repeat domain"/>
    <property type="match status" value="1"/>
</dbReference>
<dbReference type="InParanoid" id="F0VQ18"/>
<feature type="compositionally biased region" description="Basic and acidic residues" evidence="2">
    <location>
        <begin position="548"/>
        <end position="565"/>
    </location>
</feature>
<organism evidence="3 5">
    <name type="scientific">Neospora caninum (strain Liverpool)</name>
    <dbReference type="NCBI Taxonomy" id="572307"/>
    <lineage>
        <taxon>Eukaryota</taxon>
        <taxon>Sar</taxon>
        <taxon>Alveolata</taxon>
        <taxon>Apicomplexa</taxon>
        <taxon>Conoidasida</taxon>
        <taxon>Coccidia</taxon>
        <taxon>Eucoccidiorida</taxon>
        <taxon>Eimeriorina</taxon>
        <taxon>Sarcocystidae</taxon>
        <taxon>Neospora</taxon>
    </lineage>
</organism>
<reference evidence="3" key="1">
    <citation type="submission" date="2011-02" db="EMBL/GenBank/DDBJ databases">
        <authorList>
            <person name="Aslett M."/>
        </authorList>
    </citation>
    <scope>NUCLEOTIDE SEQUENCE</scope>
    <source>
        <strain evidence="3">Liverpool</strain>
    </source>
</reference>
<feature type="compositionally biased region" description="Polar residues" evidence="2">
    <location>
        <begin position="50"/>
        <end position="59"/>
    </location>
</feature>
<keyword evidence="5" id="KW-1185">Reference proteome</keyword>
<feature type="compositionally biased region" description="Polar residues" evidence="2">
    <location>
        <begin position="965"/>
        <end position="979"/>
    </location>
</feature>
<dbReference type="InterPro" id="IPR011990">
    <property type="entry name" value="TPR-like_helical_dom_sf"/>
</dbReference>
<dbReference type="OMA" id="YYSAWER"/>
<gene>
    <name evidence="4" type="ORF">BN1204_062410</name>
    <name evidence="3" type="ORF">NCLIV_062410</name>
</gene>
<dbReference type="EMBL" id="FR823393">
    <property type="protein sequence ID" value="CBZ55815.1"/>
    <property type="molecule type" value="Genomic_DNA"/>
</dbReference>
<feature type="coiled-coil region" evidence="1">
    <location>
        <begin position="478"/>
        <end position="505"/>
    </location>
</feature>
<evidence type="ECO:0000313" key="4">
    <source>
        <dbReference type="EMBL" id="CEL70557.1"/>
    </source>
</evidence>
<feature type="compositionally biased region" description="Basic and acidic residues" evidence="2">
    <location>
        <begin position="637"/>
        <end position="646"/>
    </location>
</feature>
<sequence>MAGIGIQTQIRHNAEDIRNYFEDLRKWEKEMKEKERKERKTRHTPEPALPQTSRLSQQKSLERQPLPEQQLSYPRERNRTLARDENSLPAYYSAWDRFNVDEELEKIDREDVKDPGLITASSKAAPPQISRHLPKIEENNQVLRSKMKVLTRVGRRRDAAHDAEAQSGASPQSVTLEQGTQMQLLADAVAEAEANVKKALVLNLNGIEQFRQKSLRSASRAFQLAFAAMGKPPVFCGPRSAGSNPQASSGPKPAVFRHFAKLQSVVLSNDGFAQLGLSRTATALERTREAKKLWPESPFVAFLEATCSRKAGDYAAAIATLRRLEVQMRQSQRPQETNRAQPASTGGDLVSEDSFAAALQSRGTTELRKPTGEEAAEVLQHDSLDAFETEDFDGLSSEVAIYHPDSPEQRNACGTVHQRGRKDFSLTGASSSLDAESEPKALKDQQIESWSLNPGTQVASTGAEPALATLRGRGPTTKISLADRLKADLEELRALQRERQLVARKIRQRRFYEETVEILDRMQKLREEQISPLPRDINRSGKVSTRAQGDERQTAKDDRKNEVGKTGKRKSRANIDAIARTLVATPTRNLSLHLVEPTHATSETSTVASARAGAVDPADVGARVVEAKSAGGPEAFPKGKVEDESRAPVPGTPQTPGATIRRESGEGQAKSSSKSEEGFKSRILTSVGAGGANEPLRQGPLPALPSTSPLPVTFFSFVQQWKAKCRHQVHFNTEEGDDGLRESTKLASALTAGASPENRGRAAFSSVQPDDGSEEQVISTQPPRTAEPVLMEESASRSSAKCKAKATMGRKVCPICTVEKGILLERLATSGVIGRLFGASLEADILAEILGVLLDLLAASENSASAECTAVSGDFTTCDEMNATRTTVAGSPNWSLSRVKQVIAEVLTQLCDGQTRFWSLLYQLEPDELESLKKAIGLFVDDVAAEKAAGKYHESSAFSKEPALSEQTPRTNPKSSAQKQKLLEQIHHRLASWTCS</sequence>
<protein>
    <submittedName>
        <fullName evidence="4">RNA polymerase II-associated protein 3</fullName>
    </submittedName>
</protein>
<keyword evidence="1" id="KW-0175">Coiled coil</keyword>
<feature type="compositionally biased region" description="Basic and acidic residues" evidence="2">
    <location>
        <begin position="74"/>
        <end position="84"/>
    </location>
</feature>
<dbReference type="VEuPathDB" id="ToxoDB:NCLIV_062410"/>
<feature type="compositionally biased region" description="Polar residues" evidence="2">
    <location>
        <begin position="167"/>
        <end position="176"/>
    </location>
</feature>
<feature type="region of interest" description="Disordered" evidence="2">
    <location>
        <begin position="954"/>
        <end position="979"/>
    </location>
</feature>
<feature type="region of interest" description="Disordered" evidence="2">
    <location>
        <begin position="530"/>
        <end position="572"/>
    </location>
</feature>
<dbReference type="eggNOG" id="ENOG502QZ6Q">
    <property type="taxonomic scope" value="Eukaryota"/>
</dbReference>
<reference evidence="5" key="3">
    <citation type="journal article" date="2012" name="PLoS Pathog.">
        <title>Comparative genomics of the apicomplexan parasites Toxoplasma gondii and Neospora caninum: Coccidia differing in host range and transmission strategy.</title>
        <authorList>
            <person name="Reid A.J."/>
            <person name="Vermont S.J."/>
            <person name="Cotton J.A."/>
            <person name="Harris D."/>
            <person name="Hill-Cawthorne G.A."/>
            <person name="Konen-Waisman S."/>
            <person name="Latham S.M."/>
            <person name="Mourier T."/>
            <person name="Norton R."/>
            <person name="Quail M.A."/>
            <person name="Sanders M."/>
            <person name="Shanmugam D."/>
            <person name="Sohal A."/>
            <person name="Wasmuth J.D."/>
            <person name="Brunk B."/>
            <person name="Grigg M.E."/>
            <person name="Howard J.C."/>
            <person name="Parkinson J."/>
            <person name="Roos D.S."/>
            <person name="Trees A.J."/>
            <person name="Berriman M."/>
            <person name="Pain A."/>
            <person name="Wastling J.M."/>
        </authorList>
    </citation>
    <scope>NUCLEOTIDE SEQUENCE [LARGE SCALE GENOMIC DNA]</scope>
    <source>
        <strain evidence="5">Liverpool</strain>
    </source>
</reference>
<evidence type="ECO:0000313" key="5">
    <source>
        <dbReference type="Proteomes" id="UP000007494"/>
    </source>
</evidence>
<reference evidence="3" key="2">
    <citation type="submission" date="2011-03" db="EMBL/GenBank/DDBJ databases">
        <title>Comparative genomics and transcriptomics of Neospora caninum and Toxoplasma gondii.</title>
        <authorList>
            <person name="Reid A.J."/>
            <person name="Sohal A."/>
            <person name="Harris D."/>
            <person name="Quail M."/>
            <person name="Sanders M."/>
            <person name="Berriman M."/>
            <person name="Wastling J.M."/>
            <person name="Pain A."/>
        </authorList>
    </citation>
    <scope>NUCLEOTIDE SEQUENCE</scope>
    <source>
        <strain evidence="3">Liverpool</strain>
    </source>
</reference>
<dbReference type="SUPFAM" id="SSF48452">
    <property type="entry name" value="TPR-like"/>
    <property type="match status" value="1"/>
</dbReference>
<dbReference type="EMBL" id="LN714487">
    <property type="protein sequence ID" value="CEL70557.1"/>
    <property type="molecule type" value="Genomic_DNA"/>
</dbReference>
<accession>F0VQ18</accession>
<dbReference type="OrthoDB" id="330486at2759"/>
<evidence type="ECO:0000256" key="2">
    <source>
        <dbReference type="SAM" id="MobiDB-lite"/>
    </source>
</evidence>